<dbReference type="GO" id="GO:0004672">
    <property type="term" value="F:protein kinase activity"/>
    <property type="evidence" value="ECO:0007669"/>
    <property type="project" value="InterPro"/>
</dbReference>
<dbReference type="EMBL" id="RBNJ01001102">
    <property type="protein sequence ID" value="RUS33563.1"/>
    <property type="molecule type" value="Genomic_DNA"/>
</dbReference>
<accession>A0A433QUT7</accession>
<protein>
    <recommendedName>
        <fullName evidence="4">Protein kinase domain-containing protein</fullName>
    </recommendedName>
</protein>
<dbReference type="InterPro" id="IPR000719">
    <property type="entry name" value="Prot_kinase_dom"/>
</dbReference>
<evidence type="ECO:0000313" key="5">
    <source>
        <dbReference type="EMBL" id="RUS33563.1"/>
    </source>
</evidence>
<reference evidence="5 6" key="1">
    <citation type="journal article" date="2018" name="New Phytol.">
        <title>Phylogenomics of Endogonaceae and evolution of mycorrhizas within Mucoromycota.</title>
        <authorList>
            <person name="Chang Y."/>
            <person name="Desiro A."/>
            <person name="Na H."/>
            <person name="Sandor L."/>
            <person name="Lipzen A."/>
            <person name="Clum A."/>
            <person name="Barry K."/>
            <person name="Grigoriev I.V."/>
            <person name="Martin F.M."/>
            <person name="Stajich J.E."/>
            <person name="Smith M.E."/>
            <person name="Bonito G."/>
            <person name="Spatafora J.W."/>
        </authorList>
    </citation>
    <scope>NUCLEOTIDE SEQUENCE [LARGE SCALE GENOMIC DNA]</scope>
    <source>
        <strain evidence="5 6">AD002</strain>
    </source>
</reference>
<dbReference type="Gene3D" id="1.10.510.10">
    <property type="entry name" value="Transferase(Phosphotransferase) domain 1"/>
    <property type="match status" value="1"/>
</dbReference>
<keyword evidence="6" id="KW-1185">Reference proteome</keyword>
<dbReference type="AlphaFoldDB" id="A0A433QUT7"/>
<evidence type="ECO:0000256" key="1">
    <source>
        <dbReference type="ARBA" id="ARBA00004340"/>
    </source>
</evidence>
<comment type="caution">
    <text evidence="5">The sequence shown here is derived from an EMBL/GenBank/DDBJ whole genome shotgun (WGS) entry which is preliminary data.</text>
</comment>
<dbReference type="Pfam" id="PF17667">
    <property type="entry name" value="Pkinase_fungal"/>
    <property type="match status" value="2"/>
</dbReference>
<sequence length="750" mass="84962">MLGEFADVIQAHLTGHTDDDMLSFIVRNQTSTGNYSLITLMGGSPPHIDLSINPIVTMLNNAPSVIPINNPALRVYDFETNPHRKLRVRGTTLWCVVHNDPGSRPFSVTIDKTSTIEFVKSTITRGYPHTFQGIDVKDIMLWKVHLHNDETSIWKIVDPTTTTTATILHESDSVAKVFPNSLGDNEYISIIVQRHTTSSSDIWYHVDLLNCQAIKLRNFSGKDIDDLRFVIKTSMPDDITCSHVRLVLWVVHPNSGDDTELDGNCFRKHNSFNALVSYYQIGEFNPINVKLPSNVIKLYRSGYFANMWLCNISIYTPVSLNQHQQPPSYRSDGYTIKDLAKSGSVFGPHIRETVDPLLRMELEDCLVHNVPGVIDALFPPSKDMDAIFKKCKWTKVYTNARWSVLDSGVYAKCKPDVVSLLKGRRQWLVANWADVQHVFEVKSNENANNNDTYYQLASYIQEVFGAQDTRNAMVGVTICGHRMHVWIFDRSGAIGSEVVDIDVQPLLFIRIIVGLADNKFGFNNTIQTTRNGRVVVIRLDTFTLLKCIYRNAGINTRAMTSTREPEWCLLKYATKRLHTIQKQAKVAMYYNHQDLNTTKDVQMGLQPTDRELAYRIHTQLVMSTVGKRITDFANHHELLTILRDALGGLQQLTGIGICHHDVSINNIVIGPTGHGVIIDLDYAVFIKDLRSNTKHHHRTGTGPFMAIHVLLGDEVHTHSHDIESLFYVFIWICCYHGRTATSHDRPNLDE</sequence>
<dbReference type="InterPro" id="IPR045379">
    <property type="entry name" value="Crinkler_N"/>
</dbReference>
<dbReference type="GO" id="GO:0043657">
    <property type="term" value="C:host cell"/>
    <property type="evidence" value="ECO:0007669"/>
    <property type="project" value="UniProtKB-SubCell"/>
</dbReference>
<dbReference type="GO" id="GO:0005576">
    <property type="term" value="C:extracellular region"/>
    <property type="evidence" value="ECO:0007669"/>
    <property type="project" value="UniProtKB-SubCell"/>
</dbReference>
<dbReference type="PROSITE" id="PS50011">
    <property type="entry name" value="PROTEIN_KINASE_DOM"/>
    <property type="match status" value="1"/>
</dbReference>
<comment type="subcellular location">
    <subcellularLocation>
        <location evidence="1">Host cell</location>
    </subcellularLocation>
    <subcellularLocation>
        <location evidence="2">Secreted</location>
    </subcellularLocation>
</comment>
<evidence type="ECO:0000256" key="2">
    <source>
        <dbReference type="ARBA" id="ARBA00004613"/>
    </source>
</evidence>
<dbReference type="InterPro" id="IPR011009">
    <property type="entry name" value="Kinase-like_dom_sf"/>
</dbReference>
<dbReference type="Proteomes" id="UP000274822">
    <property type="component" value="Unassembled WGS sequence"/>
</dbReference>
<organism evidence="5 6">
    <name type="scientific">Jimgerdemannia flammicorona</name>
    <dbReference type="NCBI Taxonomy" id="994334"/>
    <lineage>
        <taxon>Eukaryota</taxon>
        <taxon>Fungi</taxon>
        <taxon>Fungi incertae sedis</taxon>
        <taxon>Mucoromycota</taxon>
        <taxon>Mucoromycotina</taxon>
        <taxon>Endogonomycetes</taxon>
        <taxon>Endogonales</taxon>
        <taxon>Endogonaceae</taxon>
        <taxon>Jimgerdemannia</taxon>
    </lineage>
</organism>
<evidence type="ECO:0000259" key="4">
    <source>
        <dbReference type="PROSITE" id="PS50011"/>
    </source>
</evidence>
<dbReference type="SUPFAM" id="SSF56112">
    <property type="entry name" value="Protein kinase-like (PK-like)"/>
    <property type="match status" value="1"/>
</dbReference>
<dbReference type="InterPro" id="IPR040976">
    <property type="entry name" value="Pkinase_fungal"/>
</dbReference>
<feature type="domain" description="Protein kinase" evidence="4">
    <location>
        <begin position="509"/>
        <end position="750"/>
    </location>
</feature>
<name>A0A433QUT7_9FUNG</name>
<dbReference type="Pfam" id="PF20147">
    <property type="entry name" value="Crinkler"/>
    <property type="match status" value="1"/>
</dbReference>
<evidence type="ECO:0000313" key="6">
    <source>
        <dbReference type="Proteomes" id="UP000274822"/>
    </source>
</evidence>
<gene>
    <name evidence="5" type="ORF">BC938DRAFT_471100</name>
</gene>
<keyword evidence="3" id="KW-0964">Secreted</keyword>
<proteinExistence type="predicted"/>
<dbReference type="GO" id="GO:0005524">
    <property type="term" value="F:ATP binding"/>
    <property type="evidence" value="ECO:0007669"/>
    <property type="project" value="InterPro"/>
</dbReference>
<evidence type="ECO:0000256" key="3">
    <source>
        <dbReference type="ARBA" id="ARBA00022525"/>
    </source>
</evidence>
<dbReference type="PANTHER" id="PTHR38248">
    <property type="entry name" value="FUNK1 6"/>
    <property type="match status" value="1"/>
</dbReference>
<dbReference type="PANTHER" id="PTHR38248:SF2">
    <property type="entry name" value="FUNK1 11"/>
    <property type="match status" value="1"/>
</dbReference>